<name>A0A139W9T4_TRICA</name>
<feature type="region of interest" description="Disordered" evidence="1">
    <location>
        <begin position="63"/>
        <end position="191"/>
    </location>
</feature>
<organism evidence="2 3">
    <name type="scientific">Tribolium castaneum</name>
    <name type="common">Red flour beetle</name>
    <dbReference type="NCBI Taxonomy" id="7070"/>
    <lineage>
        <taxon>Eukaryota</taxon>
        <taxon>Metazoa</taxon>
        <taxon>Ecdysozoa</taxon>
        <taxon>Arthropoda</taxon>
        <taxon>Hexapoda</taxon>
        <taxon>Insecta</taxon>
        <taxon>Pterygota</taxon>
        <taxon>Neoptera</taxon>
        <taxon>Endopterygota</taxon>
        <taxon>Coleoptera</taxon>
        <taxon>Polyphaga</taxon>
        <taxon>Cucujiformia</taxon>
        <taxon>Tenebrionidae</taxon>
        <taxon>Tenebrionidae incertae sedis</taxon>
        <taxon>Tribolium</taxon>
    </lineage>
</organism>
<feature type="compositionally biased region" description="Polar residues" evidence="1">
    <location>
        <begin position="389"/>
        <end position="399"/>
    </location>
</feature>
<reference evidence="2 3" key="2">
    <citation type="journal article" date="2010" name="Nucleic Acids Res.">
        <title>BeetleBase in 2010: revisions to provide comprehensive genomic information for Tribolium castaneum.</title>
        <authorList>
            <person name="Kim H.S."/>
            <person name="Murphy T."/>
            <person name="Xia J."/>
            <person name="Caragea D."/>
            <person name="Park Y."/>
            <person name="Beeman R.W."/>
            <person name="Lorenzen M.D."/>
            <person name="Butcher S."/>
            <person name="Manak J.R."/>
            <person name="Brown S.J."/>
        </authorList>
    </citation>
    <scope>NUCLEOTIDE SEQUENCE [LARGE SCALE GENOMIC DNA]</scope>
    <source>
        <strain evidence="2 3">Georgia GA2</strain>
    </source>
</reference>
<evidence type="ECO:0000256" key="1">
    <source>
        <dbReference type="SAM" id="MobiDB-lite"/>
    </source>
</evidence>
<feature type="compositionally biased region" description="Polar residues" evidence="1">
    <location>
        <begin position="307"/>
        <end position="318"/>
    </location>
</feature>
<gene>
    <name evidence="2" type="primary">AUGUSTUS-3.0.2_31947</name>
    <name evidence="2" type="ORF">TcasGA2_TC031947</name>
</gene>
<dbReference type="Proteomes" id="UP000007266">
    <property type="component" value="Unassembled WGS sequence"/>
</dbReference>
<sequence>MFLSLGNAATDHQLLWRQVSTFSFLTSFQEILLAMFTTAGRTFSNPRSRCINIEKNTAANFPQGLRERTRRHEESEMDKNSQGRRRKSGIRKNFGKGANPQGLQGKTEAILQQRRSVHKGLRRKENHFPSSGKKRKRHRDFQKGQFAIRGVSRPRRREGRKYSHCREKEPGSFRNQGSKLHQEEETTNELNQRPVPNLRGVELRECSHGSPVSLETSLDFQFFNLLSGNLASDVLHHRQDLQPTHGADALTSRRTPPPFSRRTQKMDQTPRGIREGQEPTRTSKEVRNSQEFWERSKSPRSPRENGSHFTTEEISPQGPQKKRKPFSKQWEEKEKAQGLPERTFCNQGSITTKTKGSPKIQPLPGEGSGIFSQSGEHATPRGGNHQRTESTPGAESQGS</sequence>
<accession>A0A139W9T4</accession>
<feature type="compositionally biased region" description="Basic residues" evidence="1">
    <location>
        <begin position="82"/>
        <end position="94"/>
    </location>
</feature>
<evidence type="ECO:0000313" key="3">
    <source>
        <dbReference type="Proteomes" id="UP000007266"/>
    </source>
</evidence>
<dbReference type="AlphaFoldDB" id="A0A139W9T4"/>
<dbReference type="EMBL" id="KQ972006">
    <property type="protein sequence ID" value="KYB24669.1"/>
    <property type="molecule type" value="Genomic_DNA"/>
</dbReference>
<feature type="compositionally biased region" description="Basic and acidic residues" evidence="1">
    <location>
        <begin position="65"/>
        <end position="81"/>
    </location>
</feature>
<feature type="compositionally biased region" description="Basic residues" evidence="1">
    <location>
        <begin position="115"/>
        <end position="125"/>
    </location>
</feature>
<feature type="compositionally biased region" description="Basic and acidic residues" evidence="1">
    <location>
        <begin position="272"/>
        <end position="306"/>
    </location>
</feature>
<feature type="compositionally biased region" description="Basic and acidic residues" evidence="1">
    <location>
        <begin position="160"/>
        <end position="171"/>
    </location>
</feature>
<feature type="compositionally biased region" description="Polar residues" evidence="1">
    <location>
        <begin position="344"/>
        <end position="355"/>
    </location>
</feature>
<evidence type="ECO:0000313" key="2">
    <source>
        <dbReference type="EMBL" id="KYB24669.1"/>
    </source>
</evidence>
<reference evidence="2 3" key="1">
    <citation type="journal article" date="2008" name="Nature">
        <title>The genome of the model beetle and pest Tribolium castaneum.</title>
        <authorList>
            <consortium name="Tribolium Genome Sequencing Consortium"/>
            <person name="Richards S."/>
            <person name="Gibbs R.A."/>
            <person name="Weinstock G.M."/>
            <person name="Brown S.J."/>
            <person name="Denell R."/>
            <person name="Beeman R.W."/>
            <person name="Gibbs R."/>
            <person name="Beeman R.W."/>
            <person name="Brown S.J."/>
            <person name="Bucher G."/>
            <person name="Friedrich M."/>
            <person name="Grimmelikhuijzen C.J."/>
            <person name="Klingler M."/>
            <person name="Lorenzen M."/>
            <person name="Richards S."/>
            <person name="Roth S."/>
            <person name="Schroder R."/>
            <person name="Tautz D."/>
            <person name="Zdobnov E.M."/>
            <person name="Muzny D."/>
            <person name="Gibbs R.A."/>
            <person name="Weinstock G.M."/>
            <person name="Attaway T."/>
            <person name="Bell S."/>
            <person name="Buhay C.J."/>
            <person name="Chandrabose M.N."/>
            <person name="Chavez D."/>
            <person name="Clerk-Blankenburg K.P."/>
            <person name="Cree A."/>
            <person name="Dao M."/>
            <person name="Davis C."/>
            <person name="Chacko J."/>
            <person name="Dinh H."/>
            <person name="Dugan-Rocha S."/>
            <person name="Fowler G."/>
            <person name="Garner T.T."/>
            <person name="Garnes J."/>
            <person name="Gnirke A."/>
            <person name="Hawes A."/>
            <person name="Hernandez J."/>
            <person name="Hines S."/>
            <person name="Holder M."/>
            <person name="Hume J."/>
            <person name="Jhangiani S.N."/>
            <person name="Joshi V."/>
            <person name="Khan Z.M."/>
            <person name="Jackson L."/>
            <person name="Kovar C."/>
            <person name="Kowis A."/>
            <person name="Lee S."/>
            <person name="Lewis L.R."/>
            <person name="Margolis J."/>
            <person name="Morgan M."/>
            <person name="Nazareth L.V."/>
            <person name="Nguyen N."/>
            <person name="Okwuonu G."/>
            <person name="Parker D."/>
            <person name="Richards S."/>
            <person name="Ruiz S.J."/>
            <person name="Santibanez J."/>
            <person name="Savard J."/>
            <person name="Scherer S.E."/>
            <person name="Schneider B."/>
            <person name="Sodergren E."/>
            <person name="Tautz D."/>
            <person name="Vattahil S."/>
            <person name="Villasana D."/>
            <person name="White C.S."/>
            <person name="Wright R."/>
            <person name="Park Y."/>
            <person name="Beeman R.W."/>
            <person name="Lord J."/>
            <person name="Oppert B."/>
            <person name="Lorenzen M."/>
            <person name="Brown S."/>
            <person name="Wang L."/>
            <person name="Savard J."/>
            <person name="Tautz D."/>
            <person name="Richards S."/>
            <person name="Weinstock G."/>
            <person name="Gibbs R.A."/>
            <person name="Liu Y."/>
            <person name="Worley K."/>
            <person name="Weinstock G."/>
            <person name="Elsik C.G."/>
            <person name="Reese J.T."/>
            <person name="Elhaik E."/>
            <person name="Landan G."/>
            <person name="Graur D."/>
            <person name="Arensburger P."/>
            <person name="Atkinson P."/>
            <person name="Beeman R.W."/>
            <person name="Beidler J."/>
            <person name="Brown S.J."/>
            <person name="Demuth J.P."/>
            <person name="Drury D.W."/>
            <person name="Du Y.Z."/>
            <person name="Fujiwara H."/>
            <person name="Lorenzen M."/>
            <person name="Maselli V."/>
            <person name="Osanai M."/>
            <person name="Park Y."/>
            <person name="Robertson H.M."/>
            <person name="Tu Z."/>
            <person name="Wang J.J."/>
            <person name="Wang S."/>
            <person name="Richards S."/>
            <person name="Song H."/>
            <person name="Zhang L."/>
            <person name="Sodergren E."/>
            <person name="Werner D."/>
            <person name="Stanke M."/>
            <person name="Morgenstern B."/>
            <person name="Solovyev V."/>
            <person name="Kosarev P."/>
            <person name="Brown G."/>
            <person name="Chen H.C."/>
            <person name="Ermolaeva O."/>
            <person name="Hlavina W."/>
            <person name="Kapustin Y."/>
            <person name="Kiryutin B."/>
            <person name="Kitts P."/>
            <person name="Maglott D."/>
            <person name="Pruitt K."/>
            <person name="Sapojnikov V."/>
            <person name="Souvorov A."/>
            <person name="Mackey A.J."/>
            <person name="Waterhouse R.M."/>
            <person name="Wyder S."/>
            <person name="Zdobnov E.M."/>
            <person name="Zdobnov E.M."/>
            <person name="Wyder S."/>
            <person name="Kriventseva E.V."/>
            <person name="Kadowaki T."/>
            <person name="Bork P."/>
            <person name="Aranda M."/>
            <person name="Bao R."/>
            <person name="Beermann A."/>
            <person name="Berns N."/>
            <person name="Bolognesi R."/>
            <person name="Bonneton F."/>
            <person name="Bopp D."/>
            <person name="Brown S.J."/>
            <person name="Bucher G."/>
            <person name="Butts T."/>
            <person name="Chaumot A."/>
            <person name="Denell R.E."/>
            <person name="Ferrier D.E."/>
            <person name="Friedrich M."/>
            <person name="Gordon C.M."/>
            <person name="Jindra M."/>
            <person name="Klingler M."/>
            <person name="Lan Q."/>
            <person name="Lattorff H.M."/>
            <person name="Laudet V."/>
            <person name="von Levetsow C."/>
            <person name="Liu Z."/>
            <person name="Lutz R."/>
            <person name="Lynch J.A."/>
            <person name="da Fonseca R.N."/>
            <person name="Posnien N."/>
            <person name="Reuter R."/>
            <person name="Roth S."/>
            <person name="Savard J."/>
            <person name="Schinko J.B."/>
            <person name="Schmitt C."/>
            <person name="Schoppmeier M."/>
            <person name="Schroder R."/>
            <person name="Shippy T.D."/>
            <person name="Simonnet F."/>
            <person name="Marques-Souza H."/>
            <person name="Tautz D."/>
            <person name="Tomoyasu Y."/>
            <person name="Trauner J."/>
            <person name="Van der Zee M."/>
            <person name="Vervoort M."/>
            <person name="Wittkopp N."/>
            <person name="Wimmer E.A."/>
            <person name="Yang X."/>
            <person name="Jones A.K."/>
            <person name="Sattelle D.B."/>
            <person name="Ebert P.R."/>
            <person name="Nelson D."/>
            <person name="Scott J.G."/>
            <person name="Beeman R.W."/>
            <person name="Muthukrishnan S."/>
            <person name="Kramer K.J."/>
            <person name="Arakane Y."/>
            <person name="Beeman R.W."/>
            <person name="Zhu Q."/>
            <person name="Hogenkamp D."/>
            <person name="Dixit R."/>
            <person name="Oppert B."/>
            <person name="Jiang H."/>
            <person name="Zou Z."/>
            <person name="Marshall J."/>
            <person name="Elpidina E."/>
            <person name="Vinokurov K."/>
            <person name="Oppert C."/>
            <person name="Zou Z."/>
            <person name="Evans J."/>
            <person name="Lu Z."/>
            <person name="Zhao P."/>
            <person name="Sumathipala N."/>
            <person name="Altincicek B."/>
            <person name="Vilcinskas A."/>
            <person name="Williams M."/>
            <person name="Hultmark D."/>
            <person name="Hetru C."/>
            <person name="Jiang H."/>
            <person name="Grimmelikhuijzen C.J."/>
            <person name="Hauser F."/>
            <person name="Cazzamali G."/>
            <person name="Williamson M."/>
            <person name="Park Y."/>
            <person name="Li B."/>
            <person name="Tanaka Y."/>
            <person name="Predel R."/>
            <person name="Neupert S."/>
            <person name="Schachtner J."/>
            <person name="Verleyen P."/>
            <person name="Raible F."/>
            <person name="Bork P."/>
            <person name="Friedrich M."/>
            <person name="Walden K.K."/>
            <person name="Robertson H.M."/>
            <person name="Angeli S."/>
            <person name="Foret S."/>
            <person name="Bucher G."/>
            <person name="Schuetz S."/>
            <person name="Maleszka R."/>
            <person name="Wimmer E.A."/>
            <person name="Beeman R.W."/>
            <person name="Lorenzen M."/>
            <person name="Tomoyasu Y."/>
            <person name="Miller S.C."/>
            <person name="Grossmann D."/>
            <person name="Bucher G."/>
        </authorList>
    </citation>
    <scope>NUCLEOTIDE SEQUENCE [LARGE SCALE GENOMIC DNA]</scope>
    <source>
        <strain evidence="2 3">Georgia GA2</strain>
    </source>
</reference>
<feature type="region of interest" description="Disordered" evidence="1">
    <location>
        <begin position="243"/>
        <end position="399"/>
    </location>
</feature>
<keyword evidence="3" id="KW-1185">Reference proteome</keyword>
<protein>
    <submittedName>
        <fullName evidence="2">Uncharacterized protein</fullName>
    </submittedName>
</protein>
<dbReference type="InParanoid" id="A0A139W9T4"/>
<proteinExistence type="predicted"/>